<evidence type="ECO:0000313" key="13">
    <source>
        <dbReference type="WBParaSite" id="TREG1_114520.1"/>
    </source>
</evidence>
<evidence type="ECO:0000259" key="11">
    <source>
        <dbReference type="Pfam" id="PF08648"/>
    </source>
</evidence>
<evidence type="ECO:0000256" key="3">
    <source>
        <dbReference type="ARBA" id="ARBA00008218"/>
    </source>
</evidence>
<feature type="compositionally biased region" description="Basic and acidic residues" evidence="10">
    <location>
        <begin position="78"/>
        <end position="134"/>
    </location>
</feature>
<dbReference type="GO" id="GO:0008380">
    <property type="term" value="P:RNA splicing"/>
    <property type="evidence" value="ECO:0007669"/>
    <property type="project" value="UniProtKB-KW"/>
</dbReference>
<evidence type="ECO:0000256" key="6">
    <source>
        <dbReference type="ARBA" id="ARBA00022664"/>
    </source>
</evidence>
<comment type="subunit">
    <text evidence="4">Part of a tri-snRNP complex.</text>
</comment>
<dbReference type="WBParaSite" id="TREG1_114520.1">
    <property type="protein sequence ID" value="TREG1_114520.1"/>
    <property type="gene ID" value="TREG1_114520"/>
</dbReference>
<dbReference type="GO" id="GO:0071011">
    <property type="term" value="C:precatalytic spliceosome"/>
    <property type="evidence" value="ECO:0007669"/>
    <property type="project" value="TreeGrafter"/>
</dbReference>
<dbReference type="Pfam" id="PF08648">
    <property type="entry name" value="SNRNP27"/>
    <property type="match status" value="1"/>
</dbReference>
<accession>A0AA85IQD6</accession>
<keyword evidence="12" id="KW-1185">Reference proteome</keyword>
<evidence type="ECO:0000256" key="7">
    <source>
        <dbReference type="ARBA" id="ARBA00023187"/>
    </source>
</evidence>
<reference evidence="12" key="1">
    <citation type="submission" date="2022-06" db="EMBL/GenBank/DDBJ databases">
        <authorList>
            <person name="Berger JAMES D."/>
            <person name="Berger JAMES D."/>
        </authorList>
    </citation>
    <scope>NUCLEOTIDE SEQUENCE [LARGE SCALE GENOMIC DNA]</scope>
</reference>
<name>A0AA85IQD6_TRIRE</name>
<comment type="function">
    <text evidence="1">May play a role in mRNA splicing.</text>
</comment>
<dbReference type="PANTHER" id="PTHR31077">
    <property type="entry name" value="U4/U6.U5 SMALL NUCLEAR RIBONUCLEOPROTEIN 27 KDA PROTEIN"/>
    <property type="match status" value="1"/>
</dbReference>
<keyword evidence="8" id="KW-0539">Nucleus</keyword>
<evidence type="ECO:0000256" key="9">
    <source>
        <dbReference type="ARBA" id="ARBA00031864"/>
    </source>
</evidence>
<sequence>MITTSSILYECTHFLFNVITGVLPEVTLGEFYVTRIYKLPGRSVSDTVLIGEERCGQNANSSKYLNHERRARSRSHDRHRDRGDVYAHSGRYQDRRDHDYDERDVDRDRHRYERERRDRDSRRREEHNHSDGSWRRPPRSRSHVTETEEEVIKYAEETPAEPETDLEAEIMRTMGFCCFNTTKGKRVVGNSVYIANIMKQQNNR</sequence>
<organism evidence="12 13">
    <name type="scientific">Trichobilharzia regenti</name>
    <name type="common">Nasal bird schistosome</name>
    <dbReference type="NCBI Taxonomy" id="157069"/>
    <lineage>
        <taxon>Eukaryota</taxon>
        <taxon>Metazoa</taxon>
        <taxon>Spiralia</taxon>
        <taxon>Lophotrochozoa</taxon>
        <taxon>Platyhelminthes</taxon>
        <taxon>Trematoda</taxon>
        <taxon>Digenea</taxon>
        <taxon>Strigeidida</taxon>
        <taxon>Schistosomatoidea</taxon>
        <taxon>Schistosomatidae</taxon>
        <taxon>Trichobilharzia</taxon>
    </lineage>
</organism>
<dbReference type="InterPro" id="IPR013957">
    <property type="entry name" value="SNRNP27"/>
</dbReference>
<feature type="domain" description="U4/U6.U5 small nuclear ribonucleoprotein 27kDa protein" evidence="11">
    <location>
        <begin position="167"/>
        <end position="204"/>
    </location>
</feature>
<evidence type="ECO:0000256" key="10">
    <source>
        <dbReference type="SAM" id="MobiDB-lite"/>
    </source>
</evidence>
<evidence type="ECO:0000256" key="2">
    <source>
        <dbReference type="ARBA" id="ARBA00004123"/>
    </source>
</evidence>
<evidence type="ECO:0000256" key="1">
    <source>
        <dbReference type="ARBA" id="ARBA00003632"/>
    </source>
</evidence>
<protein>
    <recommendedName>
        <fullName evidence="5">U4/U6.U5 small nuclear ribonucleoprotein 27 kDa protein</fullName>
    </recommendedName>
    <alternativeName>
        <fullName evidence="9">U4/U6.U5 tri-snRNP-associated protein 3</fullName>
    </alternativeName>
</protein>
<evidence type="ECO:0000256" key="5">
    <source>
        <dbReference type="ARBA" id="ARBA00014357"/>
    </source>
</evidence>
<keyword evidence="7" id="KW-0508">mRNA splicing</keyword>
<feature type="region of interest" description="Disordered" evidence="10">
    <location>
        <begin position="60"/>
        <end position="146"/>
    </location>
</feature>
<comment type="subcellular location">
    <subcellularLocation>
        <location evidence="2">Nucleus</location>
    </subcellularLocation>
</comment>
<dbReference type="AlphaFoldDB" id="A0AA85IQD6"/>
<evidence type="ECO:0000256" key="8">
    <source>
        <dbReference type="ARBA" id="ARBA00023242"/>
    </source>
</evidence>
<dbReference type="Proteomes" id="UP000050795">
    <property type="component" value="Unassembled WGS sequence"/>
</dbReference>
<comment type="similarity">
    <text evidence="3">Belongs to the SNUT3 family.</text>
</comment>
<keyword evidence="6" id="KW-0507">mRNA processing</keyword>
<evidence type="ECO:0000313" key="12">
    <source>
        <dbReference type="Proteomes" id="UP000050795"/>
    </source>
</evidence>
<proteinExistence type="inferred from homology"/>
<dbReference type="PANTHER" id="PTHR31077:SF1">
    <property type="entry name" value="U4_U6.U5 SMALL NUCLEAR RIBONUCLEOPROTEIN 27 KDA PROTEIN"/>
    <property type="match status" value="1"/>
</dbReference>
<reference evidence="13" key="2">
    <citation type="submission" date="2023-11" db="UniProtKB">
        <authorList>
            <consortium name="WormBaseParasite"/>
        </authorList>
    </citation>
    <scope>IDENTIFICATION</scope>
</reference>
<dbReference type="GO" id="GO:0006397">
    <property type="term" value="P:mRNA processing"/>
    <property type="evidence" value="ECO:0007669"/>
    <property type="project" value="UniProtKB-KW"/>
</dbReference>
<evidence type="ECO:0000256" key="4">
    <source>
        <dbReference type="ARBA" id="ARBA00011825"/>
    </source>
</evidence>